<feature type="domain" description="BON" evidence="2">
    <location>
        <begin position="18"/>
        <end position="88"/>
    </location>
</feature>
<organism evidence="3 4">
    <name type="scientific">Pseudomonas fluorescens</name>
    <dbReference type="NCBI Taxonomy" id="294"/>
    <lineage>
        <taxon>Bacteria</taxon>
        <taxon>Pseudomonadati</taxon>
        <taxon>Pseudomonadota</taxon>
        <taxon>Gammaproteobacteria</taxon>
        <taxon>Pseudomonadales</taxon>
        <taxon>Pseudomonadaceae</taxon>
        <taxon>Pseudomonas</taxon>
    </lineage>
</organism>
<dbReference type="Gene3D" id="3.30.1340.30">
    <property type="match status" value="1"/>
</dbReference>
<dbReference type="EMBL" id="CABVIH010000050">
    <property type="protein sequence ID" value="VVP59963.1"/>
    <property type="molecule type" value="Genomic_DNA"/>
</dbReference>
<name>A0A5E7QM62_PSEFL</name>
<feature type="compositionally biased region" description="Basic and acidic residues" evidence="1">
    <location>
        <begin position="102"/>
        <end position="116"/>
    </location>
</feature>
<proteinExistence type="predicted"/>
<dbReference type="Proteomes" id="UP000375525">
    <property type="component" value="Unassembled WGS sequence"/>
</dbReference>
<dbReference type="InterPro" id="IPR007055">
    <property type="entry name" value="BON_dom"/>
</dbReference>
<dbReference type="Pfam" id="PF04972">
    <property type="entry name" value="BON"/>
    <property type="match status" value="1"/>
</dbReference>
<dbReference type="AlphaFoldDB" id="A0A5E7QM62"/>
<evidence type="ECO:0000313" key="3">
    <source>
        <dbReference type="EMBL" id="VVP59963.1"/>
    </source>
</evidence>
<dbReference type="InterPro" id="IPR014004">
    <property type="entry name" value="Transpt-assoc_nodulatn_dom_bac"/>
</dbReference>
<evidence type="ECO:0000256" key="1">
    <source>
        <dbReference type="SAM" id="MobiDB-lite"/>
    </source>
</evidence>
<dbReference type="PROSITE" id="PS50914">
    <property type="entry name" value="BON"/>
    <property type="match status" value="1"/>
</dbReference>
<accession>A0A5E7QM62</accession>
<dbReference type="OrthoDB" id="8910395at2"/>
<protein>
    <recommendedName>
        <fullName evidence="2">BON domain-containing protein</fullName>
    </recommendedName>
</protein>
<dbReference type="RefSeq" id="WP_150782700.1">
    <property type="nucleotide sequence ID" value="NZ_CABVIH010000050.1"/>
</dbReference>
<evidence type="ECO:0000313" key="4">
    <source>
        <dbReference type="Proteomes" id="UP000375525"/>
    </source>
</evidence>
<reference evidence="3 4" key="1">
    <citation type="submission" date="2019-09" db="EMBL/GenBank/DDBJ databases">
        <authorList>
            <person name="Chandra G."/>
            <person name="Truman W A."/>
        </authorList>
    </citation>
    <scope>NUCLEOTIDE SEQUENCE [LARGE SCALE GENOMIC DNA]</scope>
    <source>
        <strain evidence="3">PS880</strain>
    </source>
</reference>
<dbReference type="SMART" id="SM00749">
    <property type="entry name" value="BON"/>
    <property type="match status" value="1"/>
</dbReference>
<sequence>MKLRSFEQYSHQLEAVAHDTWLTTRVKSALAMSEPTLAMHIHVKSHAGTVALSGRVNTHRQCEQVVAITRSVQGVVDVDARDLLTHVFMPGSYPEPPNAEESAEHRPQSSTKPDDK</sequence>
<gene>
    <name evidence="3" type="ORF">PS880_06093</name>
</gene>
<evidence type="ECO:0000259" key="2">
    <source>
        <dbReference type="PROSITE" id="PS50914"/>
    </source>
</evidence>
<feature type="region of interest" description="Disordered" evidence="1">
    <location>
        <begin position="89"/>
        <end position="116"/>
    </location>
</feature>